<dbReference type="Pfam" id="PF04542">
    <property type="entry name" value="Sigma70_r2"/>
    <property type="match status" value="1"/>
</dbReference>
<keyword evidence="8" id="KW-1185">Reference proteome</keyword>
<dbReference type="InterPro" id="IPR007627">
    <property type="entry name" value="RNA_pol_sigma70_r2"/>
</dbReference>
<dbReference type="InterPro" id="IPR039425">
    <property type="entry name" value="RNA_pol_sigma-70-like"/>
</dbReference>
<dbReference type="InterPro" id="IPR036388">
    <property type="entry name" value="WH-like_DNA-bd_sf"/>
</dbReference>
<evidence type="ECO:0000313" key="8">
    <source>
        <dbReference type="Proteomes" id="UP000225972"/>
    </source>
</evidence>
<sequence>MSRFQTQLKDSLPHLWRYAYSLTRDSYRADDLVQDCVERALRKKSQWDSTRGLKPWLMTILLNLFRDRYRAQVAEVAFVEDYVGGAEDTRWEDRAKLREVVQRLHSLPEGQRQALQLVAFGGLSYAEVSDVLGVPIGTVLSRVARARASLSEVREHRKPELRSVK</sequence>
<keyword evidence="2" id="KW-0805">Transcription regulation</keyword>
<dbReference type="PANTHER" id="PTHR43133">
    <property type="entry name" value="RNA POLYMERASE ECF-TYPE SIGMA FACTO"/>
    <property type="match status" value="1"/>
</dbReference>
<accession>A0A238JHH5</accession>
<organism evidence="7 8">
    <name type="scientific">Pelagimonas phthalicica</name>
    <dbReference type="NCBI Taxonomy" id="1037362"/>
    <lineage>
        <taxon>Bacteria</taxon>
        <taxon>Pseudomonadati</taxon>
        <taxon>Pseudomonadota</taxon>
        <taxon>Alphaproteobacteria</taxon>
        <taxon>Rhodobacterales</taxon>
        <taxon>Roseobacteraceae</taxon>
        <taxon>Pelagimonas</taxon>
    </lineage>
</organism>
<dbReference type="OrthoDB" id="9803470at2"/>
<evidence type="ECO:0000259" key="5">
    <source>
        <dbReference type="Pfam" id="PF04542"/>
    </source>
</evidence>
<dbReference type="CDD" id="cd06171">
    <property type="entry name" value="Sigma70_r4"/>
    <property type="match status" value="1"/>
</dbReference>
<evidence type="ECO:0000313" key="7">
    <source>
        <dbReference type="EMBL" id="SMX29853.1"/>
    </source>
</evidence>
<dbReference type="GO" id="GO:0016987">
    <property type="term" value="F:sigma factor activity"/>
    <property type="evidence" value="ECO:0007669"/>
    <property type="project" value="UniProtKB-KW"/>
</dbReference>
<evidence type="ECO:0000259" key="6">
    <source>
        <dbReference type="Pfam" id="PF08281"/>
    </source>
</evidence>
<dbReference type="EMBL" id="FXXP01000003">
    <property type="protein sequence ID" value="SMX29853.1"/>
    <property type="molecule type" value="Genomic_DNA"/>
</dbReference>
<dbReference type="AlphaFoldDB" id="A0A238JHH5"/>
<dbReference type="RefSeq" id="WP_099248464.1">
    <property type="nucleotide sequence ID" value="NZ_FXXP01000003.1"/>
</dbReference>
<dbReference type="InterPro" id="IPR013325">
    <property type="entry name" value="RNA_pol_sigma_r2"/>
</dbReference>
<dbReference type="NCBIfam" id="TIGR02937">
    <property type="entry name" value="sigma70-ECF"/>
    <property type="match status" value="1"/>
</dbReference>
<feature type="domain" description="RNA polymerase sigma-70 region 2" evidence="5">
    <location>
        <begin position="12"/>
        <end position="72"/>
    </location>
</feature>
<feature type="domain" description="RNA polymerase sigma factor 70 region 4 type 2" evidence="6">
    <location>
        <begin position="98"/>
        <end position="150"/>
    </location>
</feature>
<dbReference type="InterPro" id="IPR014284">
    <property type="entry name" value="RNA_pol_sigma-70_dom"/>
</dbReference>
<dbReference type="SUPFAM" id="SSF88946">
    <property type="entry name" value="Sigma2 domain of RNA polymerase sigma factors"/>
    <property type="match status" value="1"/>
</dbReference>
<dbReference type="Proteomes" id="UP000225972">
    <property type="component" value="Unassembled WGS sequence"/>
</dbReference>
<comment type="similarity">
    <text evidence="1">Belongs to the sigma-70 factor family. ECF subfamily.</text>
</comment>
<dbReference type="InterPro" id="IPR013249">
    <property type="entry name" value="RNA_pol_sigma70_r4_t2"/>
</dbReference>
<dbReference type="GO" id="GO:0006352">
    <property type="term" value="P:DNA-templated transcription initiation"/>
    <property type="evidence" value="ECO:0007669"/>
    <property type="project" value="InterPro"/>
</dbReference>
<dbReference type="Pfam" id="PF08281">
    <property type="entry name" value="Sigma70_r4_2"/>
    <property type="match status" value="1"/>
</dbReference>
<evidence type="ECO:0000256" key="2">
    <source>
        <dbReference type="ARBA" id="ARBA00023015"/>
    </source>
</evidence>
<dbReference type="GO" id="GO:0003677">
    <property type="term" value="F:DNA binding"/>
    <property type="evidence" value="ECO:0007669"/>
    <property type="project" value="InterPro"/>
</dbReference>
<keyword evidence="3" id="KW-0731">Sigma factor</keyword>
<evidence type="ECO:0000256" key="3">
    <source>
        <dbReference type="ARBA" id="ARBA00023082"/>
    </source>
</evidence>
<dbReference type="PANTHER" id="PTHR43133:SF25">
    <property type="entry name" value="RNA POLYMERASE SIGMA FACTOR RFAY-RELATED"/>
    <property type="match status" value="1"/>
</dbReference>
<gene>
    <name evidence="7" type="primary">sigR_2</name>
    <name evidence="7" type="ORF">TRP8649_03992</name>
</gene>
<evidence type="ECO:0000256" key="4">
    <source>
        <dbReference type="ARBA" id="ARBA00023163"/>
    </source>
</evidence>
<protein>
    <submittedName>
        <fullName evidence="7">ECF RNA polymerase sigma factor SigR</fullName>
    </submittedName>
</protein>
<name>A0A238JHH5_9RHOB</name>
<dbReference type="InterPro" id="IPR013324">
    <property type="entry name" value="RNA_pol_sigma_r3/r4-like"/>
</dbReference>
<keyword evidence="4" id="KW-0804">Transcription</keyword>
<dbReference type="Gene3D" id="1.10.10.10">
    <property type="entry name" value="Winged helix-like DNA-binding domain superfamily/Winged helix DNA-binding domain"/>
    <property type="match status" value="1"/>
</dbReference>
<evidence type="ECO:0000256" key="1">
    <source>
        <dbReference type="ARBA" id="ARBA00010641"/>
    </source>
</evidence>
<dbReference type="SUPFAM" id="SSF88659">
    <property type="entry name" value="Sigma3 and sigma4 domains of RNA polymerase sigma factors"/>
    <property type="match status" value="1"/>
</dbReference>
<reference evidence="8" key="1">
    <citation type="submission" date="2017-05" db="EMBL/GenBank/DDBJ databases">
        <authorList>
            <person name="Rodrigo-Torres L."/>
            <person name="Arahal R. D."/>
            <person name="Lucena T."/>
        </authorList>
    </citation>
    <scope>NUCLEOTIDE SEQUENCE [LARGE SCALE GENOMIC DNA]</scope>
    <source>
        <strain evidence="8">CECT 8649</strain>
    </source>
</reference>
<dbReference type="Gene3D" id="1.10.1740.10">
    <property type="match status" value="1"/>
</dbReference>
<proteinExistence type="inferred from homology"/>